<evidence type="ECO:0000256" key="2">
    <source>
        <dbReference type="SAM" id="SignalP"/>
    </source>
</evidence>
<dbReference type="Gene3D" id="3.10.450.50">
    <property type="match status" value="1"/>
</dbReference>
<protein>
    <recommendedName>
        <fullName evidence="3">DUF4440 domain-containing protein</fullName>
    </recommendedName>
</protein>
<keyword evidence="5" id="KW-1185">Reference proteome</keyword>
<proteinExistence type="predicted"/>
<evidence type="ECO:0000259" key="3">
    <source>
        <dbReference type="Pfam" id="PF14534"/>
    </source>
</evidence>
<dbReference type="KEGG" id="lpav:PLANPX_1855"/>
<evidence type="ECO:0000313" key="5">
    <source>
        <dbReference type="Proteomes" id="UP000326837"/>
    </source>
</evidence>
<keyword evidence="1" id="KW-0472">Membrane</keyword>
<gene>
    <name evidence="4" type="ORF">PLANPX_1855</name>
</gene>
<reference evidence="5" key="1">
    <citation type="submission" date="2019-10" db="EMBL/GenBank/DDBJ databases">
        <title>Lacipirellula parvula gen. nov., sp. nov., representing a lineage of planctomycetes widespread in freshwater anoxic habitats, and description of the family Lacipirellulaceae.</title>
        <authorList>
            <person name="Dedysh S.N."/>
            <person name="Kulichevskaya I.S."/>
            <person name="Beletsky A.V."/>
            <person name="Rakitin A.L."/>
            <person name="Mardanov A.V."/>
            <person name="Ivanova A.A."/>
            <person name="Saltykova V.X."/>
            <person name="Rijpstra W.I.C."/>
            <person name="Sinninghe Damste J.S."/>
            <person name="Ravin N.V."/>
        </authorList>
    </citation>
    <scope>NUCLEOTIDE SEQUENCE [LARGE SCALE GENOMIC DNA]</scope>
    <source>
        <strain evidence="5">PX69</strain>
    </source>
</reference>
<feature type="signal peptide" evidence="2">
    <location>
        <begin position="1"/>
        <end position="24"/>
    </location>
</feature>
<name>A0A5K7XD47_9BACT</name>
<sequence length="203" mass="21644">MIRPLLLCLCVTLSGWSLSGSAVADEDADHAALKELVTAYEQAIAAGDPNSLKPHLADDFTGVMVTGEEVTNLAGLDAYWQKVQGYLGQGGKYTVEVVVPQPAVIVGDLAYAVGTTKDLAVTSDGKEYPFEGFWTAVCRRDGDQWKIVRIHGSMDALTNVFTITSLQRASTYSGVIGGVAGIFIGALLLWLVTRRRPAVAPIT</sequence>
<organism evidence="4 5">
    <name type="scientific">Lacipirellula parvula</name>
    <dbReference type="NCBI Taxonomy" id="2650471"/>
    <lineage>
        <taxon>Bacteria</taxon>
        <taxon>Pseudomonadati</taxon>
        <taxon>Planctomycetota</taxon>
        <taxon>Planctomycetia</taxon>
        <taxon>Pirellulales</taxon>
        <taxon>Lacipirellulaceae</taxon>
        <taxon>Lacipirellula</taxon>
    </lineage>
</organism>
<dbReference type="Pfam" id="PF14534">
    <property type="entry name" value="DUF4440"/>
    <property type="match status" value="1"/>
</dbReference>
<dbReference type="InterPro" id="IPR027843">
    <property type="entry name" value="DUF4440"/>
</dbReference>
<keyword evidence="2" id="KW-0732">Signal</keyword>
<dbReference type="InterPro" id="IPR032710">
    <property type="entry name" value="NTF2-like_dom_sf"/>
</dbReference>
<feature type="chain" id="PRO_5024894389" description="DUF4440 domain-containing protein" evidence="2">
    <location>
        <begin position="25"/>
        <end position="203"/>
    </location>
</feature>
<evidence type="ECO:0000256" key="1">
    <source>
        <dbReference type="SAM" id="Phobius"/>
    </source>
</evidence>
<dbReference type="RefSeq" id="WP_152098241.1">
    <property type="nucleotide sequence ID" value="NZ_AP021861.1"/>
</dbReference>
<accession>A0A5K7XD47</accession>
<feature type="transmembrane region" description="Helical" evidence="1">
    <location>
        <begin position="172"/>
        <end position="192"/>
    </location>
</feature>
<keyword evidence="1" id="KW-0812">Transmembrane</keyword>
<evidence type="ECO:0000313" key="4">
    <source>
        <dbReference type="EMBL" id="BBO32243.1"/>
    </source>
</evidence>
<dbReference type="EMBL" id="AP021861">
    <property type="protein sequence ID" value="BBO32243.1"/>
    <property type="molecule type" value="Genomic_DNA"/>
</dbReference>
<feature type="domain" description="DUF4440" evidence="3">
    <location>
        <begin position="33"/>
        <end position="147"/>
    </location>
</feature>
<keyword evidence="1" id="KW-1133">Transmembrane helix</keyword>
<dbReference type="AlphaFoldDB" id="A0A5K7XD47"/>
<dbReference type="SUPFAM" id="SSF54427">
    <property type="entry name" value="NTF2-like"/>
    <property type="match status" value="1"/>
</dbReference>
<dbReference type="Proteomes" id="UP000326837">
    <property type="component" value="Chromosome"/>
</dbReference>